<dbReference type="eggNOG" id="COG4885">
    <property type="taxonomic scope" value="Bacteria"/>
</dbReference>
<dbReference type="GO" id="GO:0016491">
    <property type="term" value="F:oxidoreductase activity"/>
    <property type="evidence" value="ECO:0007669"/>
    <property type="project" value="TreeGrafter"/>
</dbReference>
<dbReference type="OrthoDB" id="9814800at2"/>
<dbReference type="Pfam" id="PF13435">
    <property type="entry name" value="Cytochrome_C554"/>
    <property type="match status" value="1"/>
</dbReference>
<dbReference type="InterPro" id="IPR036280">
    <property type="entry name" value="Multihaem_cyt_sf"/>
</dbReference>
<dbReference type="Gene3D" id="1.10.1130.10">
    <property type="entry name" value="Flavocytochrome C3, Chain A"/>
    <property type="match status" value="1"/>
</dbReference>
<feature type="transmembrane region" description="Helical" evidence="2">
    <location>
        <begin position="54"/>
        <end position="72"/>
    </location>
</feature>
<feature type="domain" description="Cytochrome c-552/4" evidence="4">
    <location>
        <begin position="216"/>
        <end position="297"/>
    </location>
</feature>
<protein>
    <submittedName>
        <fullName evidence="5">Uncharacterized protein</fullName>
    </submittedName>
</protein>
<dbReference type="SUPFAM" id="SSF48695">
    <property type="entry name" value="Multiheme cytochromes"/>
    <property type="match status" value="1"/>
</dbReference>
<gene>
    <name evidence="5" type="ORF">DSM3645_04785</name>
</gene>
<evidence type="ECO:0000259" key="3">
    <source>
        <dbReference type="Pfam" id="PF07635"/>
    </source>
</evidence>
<name>A4A1N1_9BACT</name>
<organism evidence="5 6">
    <name type="scientific">Blastopirellula marina DSM 3645</name>
    <dbReference type="NCBI Taxonomy" id="314230"/>
    <lineage>
        <taxon>Bacteria</taxon>
        <taxon>Pseudomonadati</taxon>
        <taxon>Planctomycetota</taxon>
        <taxon>Planctomycetia</taxon>
        <taxon>Pirellulales</taxon>
        <taxon>Pirellulaceae</taxon>
        <taxon>Blastopirellula</taxon>
    </lineage>
</organism>
<dbReference type="EMBL" id="AANZ01000036">
    <property type="protein sequence ID" value="EAQ77336.1"/>
    <property type="molecule type" value="Genomic_DNA"/>
</dbReference>
<keyword evidence="2" id="KW-1133">Transmembrane helix</keyword>
<comment type="caution">
    <text evidence="5">The sequence shown here is derived from an EMBL/GenBank/DDBJ whole genome shotgun (WGS) entry which is preliminary data.</text>
</comment>
<evidence type="ECO:0000256" key="1">
    <source>
        <dbReference type="ARBA" id="ARBA00022729"/>
    </source>
</evidence>
<proteinExistence type="predicted"/>
<dbReference type="PANTHER" id="PTHR35038:SF8">
    <property type="entry name" value="C-TYPE POLYHEME CYTOCHROME OMCC"/>
    <property type="match status" value="1"/>
</dbReference>
<evidence type="ECO:0000259" key="4">
    <source>
        <dbReference type="Pfam" id="PF13435"/>
    </source>
</evidence>
<dbReference type="Proteomes" id="UP000004358">
    <property type="component" value="Unassembled WGS sequence"/>
</dbReference>
<dbReference type="STRING" id="314230.DSM3645_04785"/>
<keyword evidence="1" id="KW-0732">Signal</keyword>
<dbReference type="HOGENOM" id="CLU_393653_0_0_0"/>
<keyword evidence="2" id="KW-0472">Membrane</keyword>
<keyword evidence="2" id="KW-0812">Transmembrane</keyword>
<reference evidence="5 6" key="1">
    <citation type="submission" date="2006-02" db="EMBL/GenBank/DDBJ databases">
        <authorList>
            <person name="Amann R."/>
            <person name="Ferriera S."/>
            <person name="Johnson J."/>
            <person name="Kravitz S."/>
            <person name="Halpern A."/>
            <person name="Remington K."/>
            <person name="Beeson K."/>
            <person name="Tran B."/>
            <person name="Rogers Y.-H."/>
            <person name="Friedman R."/>
            <person name="Venter J.C."/>
        </authorList>
    </citation>
    <scope>NUCLEOTIDE SEQUENCE [LARGE SCALE GENOMIC DNA]</scope>
    <source>
        <strain evidence="5 6">DSM 3645</strain>
    </source>
</reference>
<sequence length="700" mass="77689">MHRAANFYCSKFTKRIGRKFLLNACAKPRCAVHGWNFKGWILKMLQRIVRSRRVFGLIAFLVAALAIGSLIVPAQQQAVAVPHTITPGNYPYDCDWPDVYLILQNKCAACHRPESDRIDLSSYAAMIDAEKFGHKLIVPGSPQDSMLWEYVNWNVHQTAVSTAPRSPEMPPEKSAWLSAGQLETIQRWITNGALEFTLPIHCKPPVTEMDFPSAQQCATCHPKQYDEWSRSMHAYAQQSPIFEAFTLTLIERTGGTIGTFCTRCHTPIGIAMGETGSTRNVHRSRISLEGVTCVTCHRRNTTHLKASGRVPVTPGAVLDACMFGPFDDSVSGPDTGTHPASGFPYMKSSQFCGECHDVTSPDGVRLEEAFSEWQNSPAAKQGQTCQSCHMGPVQGVSVADCNRPLGYAAVLPGVSQNTLPLRNLTDHTFAGPDYSLLPDTEFPEKLDWMYETDYRDWDNLTPYQKETLVALRKKNRRSLRIADAKRYEVLRNAAVIHVNSPATAKVGRKTDVRVDVESIMAGHSLPTGFTAERQVWVAITIRDPQGRVVFASGDLDNNADLRDDHSHQVLTGEIPYDHDLLNFQNKFVALSNKGTDRTVVLSVNRNILPVNVLRPNNGLSASFGRPGTFRIAKGSLPPLATRGQTYKFSPDCPGTYQVDVRLNFRHLPPTLLDHIGTPHLKHLLEIVVIDSWTGVIEVAP</sequence>
<evidence type="ECO:0000313" key="6">
    <source>
        <dbReference type="Proteomes" id="UP000004358"/>
    </source>
</evidence>
<evidence type="ECO:0000256" key="2">
    <source>
        <dbReference type="SAM" id="Phobius"/>
    </source>
</evidence>
<dbReference type="AlphaFoldDB" id="A4A1N1"/>
<accession>A4A1N1</accession>
<dbReference type="InterPro" id="IPR051829">
    <property type="entry name" value="Multiheme_Cytochr_ET"/>
</dbReference>
<dbReference type="Pfam" id="PF07635">
    <property type="entry name" value="PSCyt1"/>
    <property type="match status" value="1"/>
</dbReference>
<dbReference type="InterPro" id="IPR023155">
    <property type="entry name" value="Cyt_c-552/4"/>
</dbReference>
<dbReference type="InterPro" id="IPR011429">
    <property type="entry name" value="Cyt_c_Planctomycete-type"/>
</dbReference>
<feature type="domain" description="Cytochrome C Planctomycete-type" evidence="3">
    <location>
        <begin position="107"/>
        <end position="156"/>
    </location>
</feature>
<evidence type="ECO:0000313" key="5">
    <source>
        <dbReference type="EMBL" id="EAQ77336.1"/>
    </source>
</evidence>
<dbReference type="PANTHER" id="PTHR35038">
    <property type="entry name" value="DISSIMILATORY SULFITE REDUCTASE SIRA"/>
    <property type="match status" value="1"/>
</dbReference>